<dbReference type="EMBL" id="CAJHUC010001383">
    <property type="protein sequence ID" value="CAD7700922.1"/>
    <property type="molecule type" value="Genomic_DNA"/>
</dbReference>
<dbReference type="Proteomes" id="UP000708148">
    <property type="component" value="Unassembled WGS sequence"/>
</dbReference>
<dbReference type="OrthoDB" id="25414at2759"/>
<keyword evidence="7" id="KW-1185">Reference proteome</keyword>
<evidence type="ECO:0000313" key="6">
    <source>
        <dbReference type="EMBL" id="CAD7700922.1"/>
    </source>
</evidence>
<dbReference type="PANTHER" id="PTHR24209">
    <property type="entry name" value="PROTEIN DA1-RELATED 2"/>
    <property type="match status" value="1"/>
</dbReference>
<feature type="compositionally biased region" description="Basic and acidic residues" evidence="4">
    <location>
        <begin position="130"/>
        <end position="141"/>
    </location>
</feature>
<evidence type="ECO:0000256" key="4">
    <source>
        <dbReference type="SAM" id="MobiDB-lite"/>
    </source>
</evidence>
<dbReference type="InterPro" id="IPR001781">
    <property type="entry name" value="Znf_LIM"/>
</dbReference>
<dbReference type="SUPFAM" id="SSF57716">
    <property type="entry name" value="Glucocorticoid receptor-like (DNA-binding domain)"/>
    <property type="match status" value="2"/>
</dbReference>
<keyword evidence="3" id="KW-0440">LIM domain</keyword>
<sequence length="493" mass="55161">MEGGPGESPWLASGVPPRPTLLSPATSLSSDGRRASIPIEGLPRVQSVNYEEELDLALAISASEAEVEAENGKGAGVGRGADGQDMRRRQEAEDRDFAMALQLQSEEEMNRRPAATPSGPRGPAPGGPGGDRRGEPARSDADQPTTSSPDELLDAHRCAGCDKWLRFHNWTSALGKKWHPDCFRCPGCRKPIQSMYTPKDGEPYHPECHRALFHERCMVCDEHLPMVGNRISWSEHPFWRYKYCGKHNTDGTPRCTACECLKRHGEKWAPLEDGRQLCSSCQETVVVDTEDCQPLYTEILQMYRDLDLHLPSRPPLMLVFQQALNECDALEGHHQGSQTRGMTLAEEYRSIRTVRRSSGWAVRSEMVPVERHHCSVTAILVLYGLPRLLIGSILAHEVMHAYLKLNNITRLSQDVEEGLCQLMALIWLERQNPQDAYETRLSSFTAHQIRTNPTLVYGDGFRAAHAAFQCYGLKAVVDHVRETHQLPVPNGFK</sequence>
<feature type="region of interest" description="Disordered" evidence="4">
    <location>
        <begin position="1"/>
        <end position="41"/>
    </location>
</feature>
<proteinExistence type="predicted"/>
<dbReference type="AlphaFoldDB" id="A0A8S1J167"/>
<feature type="compositionally biased region" description="Basic and acidic residues" evidence="4">
    <location>
        <begin position="82"/>
        <end position="93"/>
    </location>
</feature>
<dbReference type="Pfam" id="PF12315">
    <property type="entry name" value="DA1-like"/>
    <property type="match status" value="2"/>
</dbReference>
<organism evidence="6 7">
    <name type="scientific">Ostreobium quekettii</name>
    <dbReference type="NCBI Taxonomy" id="121088"/>
    <lineage>
        <taxon>Eukaryota</taxon>
        <taxon>Viridiplantae</taxon>
        <taxon>Chlorophyta</taxon>
        <taxon>core chlorophytes</taxon>
        <taxon>Ulvophyceae</taxon>
        <taxon>TCBD clade</taxon>
        <taxon>Bryopsidales</taxon>
        <taxon>Ostreobineae</taxon>
        <taxon>Ostreobiaceae</taxon>
        <taxon>Ostreobium</taxon>
    </lineage>
</organism>
<dbReference type="CDD" id="cd09396">
    <property type="entry name" value="LIM_DA1"/>
    <property type="match status" value="1"/>
</dbReference>
<evidence type="ECO:0000313" key="7">
    <source>
        <dbReference type="Proteomes" id="UP000708148"/>
    </source>
</evidence>
<name>A0A8S1J167_9CHLO</name>
<keyword evidence="1 3" id="KW-0479">Metal-binding</keyword>
<keyword evidence="2 3" id="KW-0862">Zinc</keyword>
<feature type="domain" description="LIM zinc-binding" evidence="5">
    <location>
        <begin position="156"/>
        <end position="215"/>
    </location>
</feature>
<reference evidence="6" key="1">
    <citation type="submission" date="2020-12" db="EMBL/GenBank/DDBJ databases">
        <authorList>
            <person name="Iha C."/>
        </authorList>
    </citation>
    <scope>NUCLEOTIDE SEQUENCE</scope>
</reference>
<protein>
    <recommendedName>
        <fullName evidence="5">LIM zinc-binding domain-containing protein</fullName>
    </recommendedName>
</protein>
<dbReference type="GO" id="GO:0046872">
    <property type="term" value="F:metal ion binding"/>
    <property type="evidence" value="ECO:0007669"/>
    <property type="project" value="UniProtKB-KW"/>
</dbReference>
<dbReference type="PROSITE" id="PS50330">
    <property type="entry name" value="UIM"/>
    <property type="match status" value="1"/>
</dbReference>
<dbReference type="InterPro" id="IPR045218">
    <property type="entry name" value="DA1-like"/>
</dbReference>
<gene>
    <name evidence="6" type="ORF">OSTQU699_LOCUS6280</name>
</gene>
<feature type="region of interest" description="Disordered" evidence="4">
    <location>
        <begin position="106"/>
        <end position="152"/>
    </location>
</feature>
<dbReference type="Pfam" id="PF00412">
    <property type="entry name" value="LIM"/>
    <property type="match status" value="1"/>
</dbReference>
<dbReference type="SMART" id="SM00132">
    <property type="entry name" value="LIM"/>
    <property type="match status" value="1"/>
</dbReference>
<dbReference type="InterPro" id="IPR022087">
    <property type="entry name" value="DA1-like_dom"/>
</dbReference>
<dbReference type="Gene3D" id="2.10.110.10">
    <property type="entry name" value="Cysteine Rich Protein"/>
    <property type="match status" value="1"/>
</dbReference>
<feature type="region of interest" description="Disordered" evidence="4">
    <location>
        <begin position="64"/>
        <end position="93"/>
    </location>
</feature>
<evidence type="ECO:0000259" key="5">
    <source>
        <dbReference type="PROSITE" id="PS50023"/>
    </source>
</evidence>
<dbReference type="PROSITE" id="PS00478">
    <property type="entry name" value="LIM_DOMAIN_1"/>
    <property type="match status" value="1"/>
</dbReference>
<accession>A0A8S1J167</accession>
<dbReference type="PROSITE" id="PS50023">
    <property type="entry name" value="LIM_DOMAIN_2"/>
    <property type="match status" value="1"/>
</dbReference>
<evidence type="ECO:0000256" key="3">
    <source>
        <dbReference type="PROSITE-ProRule" id="PRU00125"/>
    </source>
</evidence>
<feature type="compositionally biased region" description="Low complexity" evidence="4">
    <location>
        <begin position="20"/>
        <end position="30"/>
    </location>
</feature>
<dbReference type="InterPro" id="IPR003903">
    <property type="entry name" value="UIM_dom"/>
</dbReference>
<dbReference type="GO" id="GO:0043130">
    <property type="term" value="F:ubiquitin binding"/>
    <property type="evidence" value="ECO:0007669"/>
    <property type="project" value="TreeGrafter"/>
</dbReference>
<evidence type="ECO:0000256" key="2">
    <source>
        <dbReference type="ARBA" id="ARBA00022833"/>
    </source>
</evidence>
<dbReference type="PANTHER" id="PTHR24209:SF7">
    <property type="entry name" value="PROTEIN DA1-RELATED 2"/>
    <property type="match status" value="1"/>
</dbReference>
<comment type="caution">
    <text evidence="6">The sequence shown here is derived from an EMBL/GenBank/DDBJ whole genome shotgun (WGS) entry which is preliminary data.</text>
</comment>
<evidence type="ECO:0000256" key="1">
    <source>
        <dbReference type="ARBA" id="ARBA00022723"/>
    </source>
</evidence>